<dbReference type="GO" id="GO:0016874">
    <property type="term" value="F:ligase activity"/>
    <property type="evidence" value="ECO:0007669"/>
    <property type="project" value="UniProtKB-KW"/>
</dbReference>
<keyword evidence="2" id="KW-1185">Reference proteome</keyword>
<gene>
    <name evidence="1" type="ORF">ACFFGH_24845</name>
</gene>
<dbReference type="InterPro" id="IPR053158">
    <property type="entry name" value="CapK_Type1_Caps_Biosynth"/>
</dbReference>
<dbReference type="SUPFAM" id="SSF56801">
    <property type="entry name" value="Acetyl-CoA synthetase-like"/>
    <property type="match status" value="1"/>
</dbReference>
<dbReference type="RefSeq" id="WP_386673364.1">
    <property type="nucleotide sequence ID" value="NZ_JBHLTG010000007.1"/>
</dbReference>
<dbReference type="EMBL" id="JBHLTG010000007">
    <property type="protein sequence ID" value="MFC0681069.1"/>
    <property type="molecule type" value="Genomic_DNA"/>
</dbReference>
<protein>
    <submittedName>
        <fullName evidence="1">Phenylacetate--CoA ligase family protein</fullName>
    </submittedName>
</protein>
<accession>A0ABV6RWV2</accession>
<organism evidence="1 2">
    <name type="scientific">Lysobacter korlensis</name>
    <dbReference type="NCBI Taxonomy" id="553636"/>
    <lineage>
        <taxon>Bacteria</taxon>
        <taxon>Pseudomonadati</taxon>
        <taxon>Pseudomonadota</taxon>
        <taxon>Gammaproteobacteria</taxon>
        <taxon>Lysobacterales</taxon>
        <taxon>Lysobacteraceae</taxon>
        <taxon>Lysobacter</taxon>
    </lineage>
</organism>
<reference evidence="1 2" key="1">
    <citation type="submission" date="2024-09" db="EMBL/GenBank/DDBJ databases">
        <authorList>
            <person name="Sun Q."/>
            <person name="Mori K."/>
        </authorList>
    </citation>
    <scope>NUCLEOTIDE SEQUENCE [LARGE SCALE GENOMIC DNA]</scope>
    <source>
        <strain evidence="1 2">KCTC 23076</strain>
    </source>
</reference>
<dbReference type="PANTHER" id="PTHR36932:SF1">
    <property type="entry name" value="CAPSULAR POLYSACCHARIDE BIOSYNTHESIS PROTEIN"/>
    <property type="match status" value="1"/>
</dbReference>
<comment type="caution">
    <text evidence="1">The sequence shown here is derived from an EMBL/GenBank/DDBJ whole genome shotgun (WGS) entry which is preliminary data.</text>
</comment>
<keyword evidence="1" id="KW-0436">Ligase</keyword>
<sequence>MSGLRTPGASRQLSAGRRAARAAFDLKSGVAQPRVRRAAQQSAAWEDAHPDELRRFQRISALELVRFAFDSTAFYRDRYREAGFTRDDLFDPDVFESLPVIEKAELRERRDDLLVAGVPARRRLPSSTGGSTGEPLRVLHDRRAPVAAMWWRIYRWWGIHPGDDKAFVQRERRTDGARLKETLEWWPTRHRFLDARSLTPESMAAFAEQWRRHPPALVNGYVGGLTEFAAFLRERGLRLPAPRAIGVTAAPITPSQRAFLRETLRAPVFDQYRSAEVPWIAAEAPGAEGLFVLGDLRVVEILDDEDRPAPSGVEGDVVVTDLCNRVFPLIRYRLGDRTRALPDAPGGPLRLPRIAAVQGRVSDVLRLPNGARVSGGLTGLFNARPDAVRQFQVHQQADAGIVLRCVPGAVADADAVIERAAAELRSIVEGSVPVLVQLVDSIPHDRGKARVVISDVPATEVMA</sequence>
<name>A0ABV6RWV2_9GAMM</name>
<dbReference type="Proteomes" id="UP001589896">
    <property type="component" value="Unassembled WGS sequence"/>
</dbReference>
<evidence type="ECO:0000313" key="2">
    <source>
        <dbReference type="Proteomes" id="UP001589896"/>
    </source>
</evidence>
<proteinExistence type="predicted"/>
<dbReference type="Gene3D" id="3.40.50.12780">
    <property type="entry name" value="N-terminal domain of ligase-like"/>
    <property type="match status" value="1"/>
</dbReference>
<dbReference type="InterPro" id="IPR042099">
    <property type="entry name" value="ANL_N_sf"/>
</dbReference>
<evidence type="ECO:0000313" key="1">
    <source>
        <dbReference type="EMBL" id="MFC0681069.1"/>
    </source>
</evidence>
<dbReference type="PANTHER" id="PTHR36932">
    <property type="entry name" value="CAPSULAR POLYSACCHARIDE BIOSYNTHESIS PROTEIN"/>
    <property type="match status" value="1"/>
</dbReference>